<dbReference type="InterPro" id="IPR006724">
    <property type="entry name" value="Phage_TTP"/>
</dbReference>
<dbReference type="AlphaFoldDB" id="A0A9X3JF37"/>
<dbReference type="InterPro" id="IPR006490">
    <property type="entry name" value="Maj_tail_phi13"/>
</dbReference>
<name>A0A9X3JF37_9LACT</name>
<dbReference type="Proteomes" id="UP001146670">
    <property type="component" value="Unassembled WGS sequence"/>
</dbReference>
<accession>A0A9X3JF37</accession>
<gene>
    <name evidence="1" type="ORF">OW157_05960</name>
</gene>
<dbReference type="NCBIfam" id="TIGR01603">
    <property type="entry name" value="maj_tail_phi13"/>
    <property type="match status" value="1"/>
</dbReference>
<keyword evidence="2" id="KW-1185">Reference proteome</keyword>
<reference evidence="1" key="1">
    <citation type="submission" date="2022-12" db="EMBL/GenBank/DDBJ databases">
        <title>Description and comparative metabolic analysis of Aerococcus sp. nov., isolated from the feces of a pig.</title>
        <authorList>
            <person name="Chang Y.-H."/>
        </authorList>
    </citation>
    <scope>NUCLEOTIDE SEQUENCE</scope>
    <source>
        <strain evidence="1">YH-aer222</strain>
    </source>
</reference>
<organism evidence="1 2">
    <name type="scientific">Aerococcus kribbianus</name>
    <dbReference type="NCBI Taxonomy" id="2999064"/>
    <lineage>
        <taxon>Bacteria</taxon>
        <taxon>Bacillati</taxon>
        <taxon>Bacillota</taxon>
        <taxon>Bacilli</taxon>
        <taxon>Lactobacillales</taxon>
        <taxon>Aerococcaceae</taxon>
        <taxon>Aerococcus</taxon>
    </lineage>
</organism>
<dbReference type="RefSeq" id="WP_268752443.1">
    <property type="nucleotide sequence ID" value="NZ_JAPRFQ010000002.1"/>
</dbReference>
<dbReference type="Pfam" id="PF04630">
    <property type="entry name" value="Phage_TTP_1"/>
    <property type="match status" value="1"/>
</dbReference>
<protein>
    <submittedName>
        <fullName evidence="1">Phage tail protein</fullName>
    </submittedName>
</protein>
<dbReference type="EMBL" id="JAPRFR010000002">
    <property type="protein sequence ID" value="MCZ0726117.1"/>
    <property type="molecule type" value="Genomic_DNA"/>
</dbReference>
<proteinExistence type="predicted"/>
<sequence>MTLVGFKRAIIGVLDESGNITETYEVVGKQDEGATTTAEITGLSKEATRVYGSDVAYYVSQQGTGDVTCNLGLLDLPSKVNDKILGYKQSGGISYVGSDTVAPFCSLIIESKTLQGDEAVLGFFKGKFSKEAINMQTLNNEAYTPEAETYVFSAISDTKDGETFGQVLGKYVGKDSEELSKLRSQLLPGDTDTVITPEA</sequence>
<evidence type="ECO:0000313" key="1">
    <source>
        <dbReference type="EMBL" id="MCZ0726117.1"/>
    </source>
</evidence>
<evidence type="ECO:0000313" key="2">
    <source>
        <dbReference type="Proteomes" id="UP001146670"/>
    </source>
</evidence>
<comment type="caution">
    <text evidence="1">The sequence shown here is derived from an EMBL/GenBank/DDBJ whole genome shotgun (WGS) entry which is preliminary data.</text>
</comment>